<evidence type="ECO:0000313" key="6">
    <source>
        <dbReference type="Proteomes" id="UP001217089"/>
    </source>
</evidence>
<dbReference type="InterPro" id="IPR009057">
    <property type="entry name" value="Homeodomain-like_sf"/>
</dbReference>
<evidence type="ECO:0000259" key="4">
    <source>
        <dbReference type="Pfam" id="PF08797"/>
    </source>
</evidence>
<keyword evidence="1" id="KW-0479">Metal-binding</keyword>
<protein>
    <recommendedName>
        <fullName evidence="7">HTH psq-type domain-containing protein</fullName>
    </recommendedName>
</protein>
<feature type="domain" description="HTH psq-type" evidence="3">
    <location>
        <begin position="137"/>
        <end position="176"/>
    </location>
</feature>
<dbReference type="Gene3D" id="3.30.70.2330">
    <property type="match status" value="1"/>
</dbReference>
<dbReference type="Pfam" id="PF08797">
    <property type="entry name" value="HIRAN"/>
    <property type="match status" value="1"/>
</dbReference>
<name>A0ABQ9EIW4_TEGGR</name>
<dbReference type="InterPro" id="IPR014905">
    <property type="entry name" value="HIRAN"/>
</dbReference>
<evidence type="ECO:0000259" key="3">
    <source>
        <dbReference type="Pfam" id="PF05225"/>
    </source>
</evidence>
<comment type="caution">
    <text evidence="5">The sequence shown here is derived from an EMBL/GenBank/DDBJ whole genome shotgun (WGS) entry which is preliminary data.</text>
</comment>
<dbReference type="Proteomes" id="UP001217089">
    <property type="component" value="Unassembled WGS sequence"/>
</dbReference>
<keyword evidence="6" id="KW-1185">Reference proteome</keyword>
<evidence type="ECO:0008006" key="7">
    <source>
        <dbReference type="Google" id="ProtNLM"/>
    </source>
</evidence>
<organism evidence="5 6">
    <name type="scientific">Tegillarca granosa</name>
    <name type="common">Malaysian cockle</name>
    <name type="synonym">Anadara granosa</name>
    <dbReference type="NCBI Taxonomy" id="220873"/>
    <lineage>
        <taxon>Eukaryota</taxon>
        <taxon>Metazoa</taxon>
        <taxon>Spiralia</taxon>
        <taxon>Lophotrochozoa</taxon>
        <taxon>Mollusca</taxon>
        <taxon>Bivalvia</taxon>
        <taxon>Autobranchia</taxon>
        <taxon>Pteriomorphia</taxon>
        <taxon>Arcoida</taxon>
        <taxon>Arcoidea</taxon>
        <taxon>Arcidae</taxon>
        <taxon>Tegillarca</taxon>
    </lineage>
</organism>
<dbReference type="InterPro" id="IPR007889">
    <property type="entry name" value="HTH_Psq"/>
</dbReference>
<evidence type="ECO:0000256" key="2">
    <source>
        <dbReference type="ARBA" id="ARBA00022801"/>
    </source>
</evidence>
<sequence>MLQREGCRIFIECGTDKSRYKFLNEKNSAIKLPSIIACGMHHWGCRELVIGVAYTLLIEPNNPKDKYAVAVMDGDRRRAYITRDQARKLSYIMDTTNIVGKIYIKFHYPAEVQSNRIGPDRKGMLASISMASRNYTQTDLTSALTAVRNGALSIREAAKTFLVPKLTLADRVSGRVKDGARLGKSTTFSPEDESFLKNQTIERFVFGVVFLRRNFMRAAEIPSEKWHANFKQRHPSLSLRSPEATAASRHIAMTRERIAQYFSTLKVIMDENDF</sequence>
<dbReference type="SUPFAM" id="SSF46689">
    <property type="entry name" value="Homeodomain-like"/>
    <property type="match status" value="1"/>
</dbReference>
<proteinExistence type="predicted"/>
<evidence type="ECO:0000256" key="1">
    <source>
        <dbReference type="ARBA" id="ARBA00022723"/>
    </source>
</evidence>
<accession>A0ABQ9EIW4</accession>
<dbReference type="EMBL" id="JARBDR010000815">
    <property type="protein sequence ID" value="KAJ8305242.1"/>
    <property type="molecule type" value="Genomic_DNA"/>
</dbReference>
<keyword evidence="2" id="KW-0378">Hydrolase</keyword>
<evidence type="ECO:0000313" key="5">
    <source>
        <dbReference type="EMBL" id="KAJ8305242.1"/>
    </source>
</evidence>
<dbReference type="Pfam" id="PF05225">
    <property type="entry name" value="HTH_psq"/>
    <property type="match status" value="1"/>
</dbReference>
<dbReference type="Gene3D" id="1.10.10.60">
    <property type="entry name" value="Homeodomain-like"/>
    <property type="match status" value="1"/>
</dbReference>
<gene>
    <name evidence="5" type="ORF">KUTeg_017208</name>
</gene>
<feature type="domain" description="HIRAN" evidence="4">
    <location>
        <begin position="43"/>
        <end position="109"/>
    </location>
</feature>
<reference evidence="5 6" key="1">
    <citation type="submission" date="2022-12" db="EMBL/GenBank/DDBJ databases">
        <title>Chromosome-level genome of Tegillarca granosa.</title>
        <authorList>
            <person name="Kim J."/>
        </authorList>
    </citation>
    <scope>NUCLEOTIDE SEQUENCE [LARGE SCALE GENOMIC DNA]</scope>
    <source>
        <strain evidence="5">Teg-2019</strain>
        <tissue evidence="5">Adductor muscle</tissue>
    </source>
</reference>